<dbReference type="Proteomes" id="UP001162060">
    <property type="component" value="Unassembled WGS sequence"/>
</dbReference>
<dbReference type="EMBL" id="CAKLBY020000003">
    <property type="protein sequence ID" value="CAK7891883.1"/>
    <property type="molecule type" value="Genomic_DNA"/>
</dbReference>
<proteinExistence type="predicted"/>
<protein>
    <submittedName>
        <fullName evidence="1">Uncharacterized protein</fullName>
    </submittedName>
</protein>
<evidence type="ECO:0000313" key="1">
    <source>
        <dbReference type="EMBL" id="CAK7891883.1"/>
    </source>
</evidence>
<accession>A0AAV1SXW3</accession>
<dbReference type="AlphaFoldDB" id="A0AAV1SXW3"/>
<evidence type="ECO:0000313" key="3">
    <source>
        <dbReference type="Proteomes" id="UP001162060"/>
    </source>
</evidence>
<comment type="caution">
    <text evidence="1">The sequence shown here is derived from an EMBL/GenBank/DDBJ whole genome shotgun (WGS) entry which is preliminary data.</text>
</comment>
<sequence>MWHGPFRVAEKCGERAVKLEIADTPYRLFSIVHLSKLKVVQTIPERPTGDLNVDQAIRFVFDEALLPDDSGEGDLDENEFEVDKIIDV</sequence>
<dbReference type="EMBL" id="CAKLBY020000264">
    <property type="protein sequence ID" value="CAK7941508.1"/>
    <property type="molecule type" value="Genomic_DNA"/>
</dbReference>
<organism evidence="1 3">
    <name type="scientific">Peronospora matthiolae</name>
    <dbReference type="NCBI Taxonomy" id="2874970"/>
    <lineage>
        <taxon>Eukaryota</taxon>
        <taxon>Sar</taxon>
        <taxon>Stramenopiles</taxon>
        <taxon>Oomycota</taxon>
        <taxon>Peronosporomycetes</taxon>
        <taxon>Peronosporales</taxon>
        <taxon>Peronosporaceae</taxon>
        <taxon>Peronospora</taxon>
    </lineage>
</organism>
<name>A0AAV1SXW3_9STRA</name>
<evidence type="ECO:0000313" key="2">
    <source>
        <dbReference type="EMBL" id="CAK7941508.1"/>
    </source>
</evidence>
<gene>
    <name evidence="2" type="ORF">PM001_LOCUS26658</name>
    <name evidence="1" type="ORF">PM001_LOCUS291</name>
</gene>
<reference evidence="1" key="1">
    <citation type="submission" date="2024-01" db="EMBL/GenBank/DDBJ databases">
        <authorList>
            <person name="Webb A."/>
        </authorList>
    </citation>
    <scope>NUCLEOTIDE SEQUENCE</scope>
    <source>
        <strain evidence="1">Pm1</strain>
    </source>
</reference>